<reference evidence="5" key="1">
    <citation type="submission" date="2021-06" db="EMBL/GenBank/DDBJ databases">
        <authorList>
            <person name="Kallberg Y."/>
            <person name="Tangrot J."/>
            <person name="Rosling A."/>
        </authorList>
    </citation>
    <scope>NUCLEOTIDE SEQUENCE</scope>
    <source>
        <strain evidence="5">MA453B</strain>
    </source>
</reference>
<feature type="region of interest" description="Disordered" evidence="2">
    <location>
        <begin position="131"/>
        <end position="214"/>
    </location>
</feature>
<keyword evidence="1 3" id="KW-0732">Signal</keyword>
<dbReference type="InterPro" id="IPR018466">
    <property type="entry name" value="Kre9/Knh1-like_N"/>
</dbReference>
<evidence type="ECO:0000313" key="5">
    <source>
        <dbReference type="EMBL" id="CAG8632420.1"/>
    </source>
</evidence>
<dbReference type="PANTHER" id="PTHR28154">
    <property type="entry name" value="CELL WALL SYNTHESIS PROTEIN KNH1-RELATED"/>
    <property type="match status" value="1"/>
</dbReference>
<evidence type="ECO:0000256" key="1">
    <source>
        <dbReference type="ARBA" id="ARBA00022729"/>
    </source>
</evidence>
<gene>
    <name evidence="5" type="ORF">DERYTH_LOCUS9215</name>
</gene>
<feature type="compositionally biased region" description="Low complexity" evidence="2">
    <location>
        <begin position="173"/>
        <end position="202"/>
    </location>
</feature>
<proteinExistence type="predicted"/>
<evidence type="ECO:0000256" key="2">
    <source>
        <dbReference type="SAM" id="MobiDB-lite"/>
    </source>
</evidence>
<keyword evidence="6" id="KW-1185">Reference proteome</keyword>
<evidence type="ECO:0000313" key="6">
    <source>
        <dbReference type="Proteomes" id="UP000789405"/>
    </source>
</evidence>
<evidence type="ECO:0000259" key="4">
    <source>
        <dbReference type="Pfam" id="PF10342"/>
    </source>
</evidence>
<dbReference type="InterPro" id="IPR045328">
    <property type="entry name" value="Kre9/Knh1"/>
</dbReference>
<dbReference type="AlphaFoldDB" id="A0A9N9GWV5"/>
<sequence>MKFITFLFAAGFLISVIQASIETTKPFQSITWEGGKSEIIQWRENKEVPLLKNLKNVTIHLMAGGENNQVEVIIIAQNVKGTALVHTFNVPTNLGPSGSFYFLKYTSPLNATYADFSGFVTINGINGTIKGFDPQNPQATGSPTTTDSTAVPTQTPDNANNGAINNATDGTVNNAPSSSNSGAPSSSKSSSASSFNSPTPISKSETSNSKFAGPIFQDREIAQIEFSTDIADTTDSIEDMDFNPENLVDTVLSAEFEIK</sequence>
<feature type="signal peptide" evidence="3">
    <location>
        <begin position="1"/>
        <end position="19"/>
    </location>
</feature>
<organism evidence="5 6">
    <name type="scientific">Dentiscutata erythropus</name>
    <dbReference type="NCBI Taxonomy" id="1348616"/>
    <lineage>
        <taxon>Eukaryota</taxon>
        <taxon>Fungi</taxon>
        <taxon>Fungi incertae sedis</taxon>
        <taxon>Mucoromycota</taxon>
        <taxon>Glomeromycotina</taxon>
        <taxon>Glomeromycetes</taxon>
        <taxon>Diversisporales</taxon>
        <taxon>Gigasporaceae</taxon>
        <taxon>Dentiscutata</taxon>
    </lineage>
</organism>
<dbReference type="GO" id="GO:0006078">
    <property type="term" value="P:(1-&gt;6)-beta-D-glucan biosynthetic process"/>
    <property type="evidence" value="ECO:0007669"/>
    <property type="project" value="InterPro"/>
</dbReference>
<protein>
    <submittedName>
        <fullName evidence="5">26307_t:CDS:1</fullName>
    </submittedName>
</protein>
<dbReference type="PANTHER" id="PTHR28154:SF1">
    <property type="entry name" value="CELL WALL SYNTHESIS PROTEIN KNH1-RELATED"/>
    <property type="match status" value="1"/>
</dbReference>
<feature type="compositionally biased region" description="Polar residues" evidence="2">
    <location>
        <begin position="135"/>
        <end position="172"/>
    </location>
</feature>
<dbReference type="GO" id="GO:0042546">
    <property type="term" value="P:cell wall biogenesis"/>
    <property type="evidence" value="ECO:0007669"/>
    <property type="project" value="InterPro"/>
</dbReference>
<dbReference type="GO" id="GO:0031505">
    <property type="term" value="P:fungal-type cell wall organization"/>
    <property type="evidence" value="ECO:0007669"/>
    <property type="project" value="TreeGrafter"/>
</dbReference>
<comment type="caution">
    <text evidence="5">The sequence shown here is derived from an EMBL/GenBank/DDBJ whole genome shotgun (WGS) entry which is preliminary data.</text>
</comment>
<name>A0A9N9GWV5_9GLOM</name>
<dbReference type="OrthoDB" id="2432613at2759"/>
<dbReference type="GO" id="GO:0005576">
    <property type="term" value="C:extracellular region"/>
    <property type="evidence" value="ECO:0007669"/>
    <property type="project" value="TreeGrafter"/>
</dbReference>
<dbReference type="EMBL" id="CAJVPY010004977">
    <property type="protein sequence ID" value="CAG8632420.1"/>
    <property type="molecule type" value="Genomic_DNA"/>
</dbReference>
<evidence type="ECO:0000256" key="3">
    <source>
        <dbReference type="SAM" id="SignalP"/>
    </source>
</evidence>
<dbReference type="Pfam" id="PF10342">
    <property type="entry name" value="Kre9_KNH"/>
    <property type="match status" value="1"/>
</dbReference>
<feature type="domain" description="Yeast cell wall synthesis Kre9/Knh1-like N-terminal" evidence="4">
    <location>
        <begin position="29"/>
        <end position="109"/>
    </location>
</feature>
<feature type="chain" id="PRO_5040485746" evidence="3">
    <location>
        <begin position="20"/>
        <end position="259"/>
    </location>
</feature>
<dbReference type="Proteomes" id="UP000789405">
    <property type="component" value="Unassembled WGS sequence"/>
</dbReference>
<accession>A0A9N9GWV5</accession>